<sequence length="282" mass="29788">MSGRSLVEITDPHDPRIAEFSQIRERDLTGRGGRFIAEGTVVLRMLAAAHRAGRGIAAEKLLLLKNRVEGVADLIDAFPADVPVYVADGAVLDAIAGFHLHRGVLALGRRDAGLAAADLIDNLSDDCLVLVGCGISNHDNIGALFRNAAGFFADAVLLDETCCDPLYRKALRVSVGSVLTMPYARESLAEDLLGKLADAGFEIWALSPAGKIEIGDIAPARRMALVMGTEGEGLPAHILKRFRSARIAQSPGLDSLNVGTASGIALYSMARAMGRLVGPLGR</sequence>
<evidence type="ECO:0000313" key="4">
    <source>
        <dbReference type="EMBL" id="NML72746.1"/>
    </source>
</evidence>
<feature type="domain" description="tRNA/rRNA methyltransferase SpoU type" evidence="3">
    <location>
        <begin position="128"/>
        <end position="267"/>
    </location>
</feature>
<evidence type="ECO:0000256" key="1">
    <source>
        <dbReference type="ARBA" id="ARBA00022603"/>
    </source>
</evidence>
<reference evidence="4 5" key="1">
    <citation type="submission" date="2020-04" db="EMBL/GenBank/DDBJ databases">
        <title>Rhizobium sp. S-51 isolated from soil.</title>
        <authorList>
            <person name="Dahal R.H."/>
        </authorList>
    </citation>
    <scope>NUCLEOTIDE SEQUENCE [LARGE SCALE GENOMIC DNA]</scope>
    <source>
        <strain evidence="4 5">S-51</strain>
    </source>
</reference>
<dbReference type="PANTHER" id="PTHR43191">
    <property type="entry name" value="RRNA METHYLTRANSFERASE 3"/>
    <property type="match status" value="1"/>
</dbReference>
<dbReference type="InterPro" id="IPR001537">
    <property type="entry name" value="SpoU_MeTrfase"/>
</dbReference>
<protein>
    <submittedName>
        <fullName evidence="4">RNA methyltransferase</fullName>
    </submittedName>
</protein>
<dbReference type="InterPro" id="IPR029026">
    <property type="entry name" value="tRNA_m1G_MTases_N"/>
</dbReference>
<dbReference type="InterPro" id="IPR029064">
    <property type="entry name" value="Ribosomal_eL30-like_sf"/>
</dbReference>
<dbReference type="AlphaFoldDB" id="A0A7Y0ASL5"/>
<keyword evidence="1 4" id="KW-0489">Methyltransferase</keyword>
<dbReference type="CDD" id="cd18095">
    <property type="entry name" value="SpoU-like_rRNA-MTase"/>
    <property type="match status" value="1"/>
</dbReference>
<dbReference type="GO" id="GO:0003723">
    <property type="term" value="F:RNA binding"/>
    <property type="evidence" value="ECO:0007669"/>
    <property type="project" value="InterPro"/>
</dbReference>
<evidence type="ECO:0000313" key="5">
    <source>
        <dbReference type="Proteomes" id="UP000541470"/>
    </source>
</evidence>
<dbReference type="InterPro" id="IPR029028">
    <property type="entry name" value="Alpha/beta_knot_MTases"/>
</dbReference>
<dbReference type="RefSeq" id="WP_169586495.1">
    <property type="nucleotide sequence ID" value="NZ_JABBGK010000001.1"/>
</dbReference>
<dbReference type="EMBL" id="JABBGK010000001">
    <property type="protein sequence ID" value="NML72746.1"/>
    <property type="molecule type" value="Genomic_DNA"/>
</dbReference>
<dbReference type="SUPFAM" id="SSF75217">
    <property type="entry name" value="alpha/beta knot"/>
    <property type="match status" value="1"/>
</dbReference>
<comment type="caution">
    <text evidence="4">The sequence shown here is derived from an EMBL/GenBank/DDBJ whole genome shotgun (WGS) entry which is preliminary data.</text>
</comment>
<keyword evidence="5" id="KW-1185">Reference proteome</keyword>
<dbReference type="InterPro" id="IPR051259">
    <property type="entry name" value="rRNA_Methyltransferase"/>
</dbReference>
<proteinExistence type="predicted"/>
<dbReference type="Gene3D" id="3.40.1280.10">
    <property type="match status" value="1"/>
</dbReference>
<dbReference type="GO" id="GO:0032259">
    <property type="term" value="P:methylation"/>
    <property type="evidence" value="ECO:0007669"/>
    <property type="project" value="UniProtKB-KW"/>
</dbReference>
<evidence type="ECO:0000256" key="2">
    <source>
        <dbReference type="ARBA" id="ARBA00022679"/>
    </source>
</evidence>
<dbReference type="PANTHER" id="PTHR43191:SF12">
    <property type="entry name" value="RRNA METHYLASE"/>
    <property type="match status" value="1"/>
</dbReference>
<dbReference type="Gene3D" id="3.30.1330.30">
    <property type="match status" value="1"/>
</dbReference>
<accession>A0A7Y0ASL5</accession>
<gene>
    <name evidence="4" type="ORF">HHL25_01275</name>
</gene>
<organism evidence="4 5">
    <name type="scientific">Rhizobium terricola</name>
    <dbReference type="NCBI Taxonomy" id="2728849"/>
    <lineage>
        <taxon>Bacteria</taxon>
        <taxon>Pseudomonadati</taxon>
        <taxon>Pseudomonadota</taxon>
        <taxon>Alphaproteobacteria</taxon>
        <taxon>Hyphomicrobiales</taxon>
        <taxon>Rhizobiaceae</taxon>
        <taxon>Rhizobium/Agrobacterium group</taxon>
        <taxon>Rhizobium</taxon>
    </lineage>
</organism>
<dbReference type="SUPFAM" id="SSF55315">
    <property type="entry name" value="L30e-like"/>
    <property type="match status" value="1"/>
</dbReference>
<dbReference type="Pfam" id="PF00588">
    <property type="entry name" value="SpoU_methylase"/>
    <property type="match status" value="1"/>
</dbReference>
<keyword evidence="2 4" id="KW-0808">Transferase</keyword>
<dbReference type="Proteomes" id="UP000541470">
    <property type="component" value="Unassembled WGS sequence"/>
</dbReference>
<name>A0A7Y0ASL5_9HYPH</name>
<evidence type="ECO:0000259" key="3">
    <source>
        <dbReference type="Pfam" id="PF00588"/>
    </source>
</evidence>
<dbReference type="GO" id="GO:0006396">
    <property type="term" value="P:RNA processing"/>
    <property type="evidence" value="ECO:0007669"/>
    <property type="project" value="InterPro"/>
</dbReference>
<dbReference type="GO" id="GO:0008173">
    <property type="term" value="F:RNA methyltransferase activity"/>
    <property type="evidence" value="ECO:0007669"/>
    <property type="project" value="InterPro"/>
</dbReference>